<evidence type="ECO:0000256" key="7">
    <source>
        <dbReference type="ARBA" id="ARBA00023065"/>
    </source>
</evidence>
<dbReference type="InterPro" id="IPR018422">
    <property type="entry name" value="Cation/H_exchanger_CPA1"/>
</dbReference>
<keyword evidence="9" id="KW-0739">Sodium transport</keyword>
<evidence type="ECO:0000256" key="3">
    <source>
        <dbReference type="ARBA" id="ARBA00022475"/>
    </source>
</evidence>
<evidence type="ECO:0000256" key="5">
    <source>
        <dbReference type="ARBA" id="ARBA00022989"/>
    </source>
</evidence>
<feature type="transmembrane region" description="Helical" evidence="12">
    <location>
        <begin position="209"/>
        <end position="230"/>
    </location>
</feature>
<keyword evidence="2" id="KW-0813">Transport</keyword>
<keyword evidence="6" id="KW-0915">Sodium</keyword>
<evidence type="ECO:0000256" key="4">
    <source>
        <dbReference type="ARBA" id="ARBA00022692"/>
    </source>
</evidence>
<evidence type="ECO:0000256" key="8">
    <source>
        <dbReference type="ARBA" id="ARBA00023136"/>
    </source>
</evidence>
<gene>
    <name evidence="14" type="ORF">WJX73_006097</name>
</gene>
<dbReference type="Proteomes" id="UP001465755">
    <property type="component" value="Unassembled WGS sequence"/>
</dbReference>
<evidence type="ECO:0000259" key="13">
    <source>
        <dbReference type="Pfam" id="PF00999"/>
    </source>
</evidence>
<feature type="domain" description="Cation/H+ exchanger transmembrane" evidence="13">
    <location>
        <begin position="18"/>
        <end position="426"/>
    </location>
</feature>
<feature type="transmembrane region" description="Helical" evidence="12">
    <location>
        <begin position="41"/>
        <end position="62"/>
    </location>
</feature>
<dbReference type="GO" id="GO:0015385">
    <property type="term" value="F:sodium:proton antiporter activity"/>
    <property type="evidence" value="ECO:0007669"/>
    <property type="project" value="InterPro"/>
</dbReference>
<feature type="transmembrane region" description="Helical" evidence="12">
    <location>
        <begin position="288"/>
        <end position="312"/>
    </location>
</feature>
<feature type="transmembrane region" description="Helical" evidence="12">
    <location>
        <begin position="133"/>
        <end position="155"/>
    </location>
</feature>
<evidence type="ECO:0000313" key="14">
    <source>
        <dbReference type="EMBL" id="KAK9789560.1"/>
    </source>
</evidence>
<feature type="transmembrane region" description="Helical" evidence="12">
    <location>
        <begin position="74"/>
        <end position="92"/>
    </location>
</feature>
<evidence type="ECO:0000256" key="1">
    <source>
        <dbReference type="ARBA" id="ARBA00004651"/>
    </source>
</evidence>
<comment type="subcellular location">
    <subcellularLocation>
        <location evidence="1">Cell membrane</location>
        <topology evidence="1">Multi-pass membrane protein</topology>
    </subcellularLocation>
</comment>
<feature type="transmembrane region" description="Helical" evidence="12">
    <location>
        <begin position="364"/>
        <end position="388"/>
    </location>
</feature>
<sequence>MEVNNDSGPDAIFVAACALVLGLFNKVALRWTRLPNTVLQLGWGLLLGIGNETWAGGLHYLGPGITAWQNINPARLSALFLPPLLFAGAVSLPGRVLLKASSHIALLGIGGVLTGSGMTAVVAKFVLPYDWTWLQSLLFGAIVAATDPVAAVALLKEVRAPEDVRVTVDGEALLDDGVAAVLYTVFLSVVEGERQTAGGVIKLLFRQSLGGPAVGIAFAIATLLGAMLLGPDACLQSTLLLAGAYGCFVVAEDVLHTSGILAVVAMGMSISLLRLLTAVDRVKLDPAVWLVWEFVEFVANSLAFVMIGILVASKVYQGHHSLGILTGADYGWAVLLWLLLLVIRVINLLAFWPIMVRTGYGTTFATTVITAWSGIRGLVGLVLALSVLDASSIGDKRFQVSSFYFMATTLVLTTVVQGSSYSLLLKVAGQSKAFAVESPAHVTAMPATVLSGTRELSLQPGGSVMPAPVLAR</sequence>
<comment type="caution">
    <text evidence="14">The sequence shown here is derived from an EMBL/GenBank/DDBJ whole genome shotgun (WGS) entry which is preliminary data.</text>
</comment>
<keyword evidence="3" id="KW-1003">Cell membrane</keyword>
<keyword evidence="5 12" id="KW-1133">Transmembrane helix</keyword>
<dbReference type="AlphaFoldDB" id="A0AAW1NS01"/>
<dbReference type="GO" id="GO:0005886">
    <property type="term" value="C:plasma membrane"/>
    <property type="evidence" value="ECO:0007669"/>
    <property type="project" value="UniProtKB-SubCell"/>
</dbReference>
<evidence type="ECO:0000256" key="12">
    <source>
        <dbReference type="SAM" id="Phobius"/>
    </source>
</evidence>
<evidence type="ECO:0000256" key="11">
    <source>
        <dbReference type="ARBA" id="ARBA00047912"/>
    </source>
</evidence>
<comment type="catalytic activity">
    <reaction evidence="11">
        <text>K(+)(in) + H(+)(out) = K(+)(out) + H(+)(in)</text>
        <dbReference type="Rhea" id="RHEA:29467"/>
        <dbReference type="ChEBI" id="CHEBI:15378"/>
        <dbReference type="ChEBI" id="CHEBI:29103"/>
    </reaction>
</comment>
<dbReference type="Pfam" id="PF00999">
    <property type="entry name" value="Na_H_Exchanger"/>
    <property type="match status" value="1"/>
</dbReference>
<protein>
    <recommendedName>
        <fullName evidence="13">Cation/H+ exchanger transmembrane domain-containing protein</fullName>
    </recommendedName>
</protein>
<keyword evidence="8 12" id="KW-0472">Membrane</keyword>
<dbReference type="PANTHER" id="PTHR10110">
    <property type="entry name" value="SODIUM/HYDROGEN EXCHANGER"/>
    <property type="match status" value="1"/>
</dbReference>
<keyword evidence="7" id="KW-0406">Ion transport</keyword>
<dbReference type="GO" id="GO:0015386">
    <property type="term" value="F:potassium:proton antiporter activity"/>
    <property type="evidence" value="ECO:0007669"/>
    <property type="project" value="TreeGrafter"/>
</dbReference>
<evidence type="ECO:0000256" key="2">
    <source>
        <dbReference type="ARBA" id="ARBA00022448"/>
    </source>
</evidence>
<keyword evidence="4 12" id="KW-0812">Transmembrane</keyword>
<comment type="catalytic activity">
    <reaction evidence="10">
        <text>Na(+)(in) + H(+)(out) = Na(+)(out) + H(+)(in)</text>
        <dbReference type="Rhea" id="RHEA:29419"/>
        <dbReference type="ChEBI" id="CHEBI:15378"/>
        <dbReference type="ChEBI" id="CHEBI:29101"/>
    </reaction>
</comment>
<accession>A0AAW1NS01</accession>
<evidence type="ECO:0000256" key="10">
    <source>
        <dbReference type="ARBA" id="ARBA00047524"/>
    </source>
</evidence>
<feature type="transmembrane region" description="Helical" evidence="12">
    <location>
        <begin position="332"/>
        <end position="352"/>
    </location>
</feature>
<dbReference type="PANTHER" id="PTHR10110:SF86">
    <property type="entry name" value="SODIUM_HYDROGEN EXCHANGER 7"/>
    <property type="match status" value="1"/>
</dbReference>
<name>A0AAW1NS01_9CHLO</name>
<dbReference type="GO" id="GO:0098719">
    <property type="term" value="P:sodium ion import across plasma membrane"/>
    <property type="evidence" value="ECO:0007669"/>
    <property type="project" value="TreeGrafter"/>
</dbReference>
<evidence type="ECO:0000256" key="9">
    <source>
        <dbReference type="ARBA" id="ARBA00023201"/>
    </source>
</evidence>
<keyword evidence="15" id="KW-1185">Reference proteome</keyword>
<dbReference type="EMBL" id="JALJOQ010000206">
    <property type="protein sequence ID" value="KAK9789560.1"/>
    <property type="molecule type" value="Genomic_DNA"/>
</dbReference>
<reference evidence="14 15" key="1">
    <citation type="journal article" date="2024" name="Nat. Commun.">
        <title>Phylogenomics reveals the evolutionary origins of lichenization in chlorophyte algae.</title>
        <authorList>
            <person name="Puginier C."/>
            <person name="Libourel C."/>
            <person name="Otte J."/>
            <person name="Skaloud P."/>
            <person name="Haon M."/>
            <person name="Grisel S."/>
            <person name="Petersen M."/>
            <person name="Berrin J.G."/>
            <person name="Delaux P.M."/>
            <person name="Dal Grande F."/>
            <person name="Keller J."/>
        </authorList>
    </citation>
    <scope>NUCLEOTIDE SEQUENCE [LARGE SCALE GENOMIC DNA]</scope>
    <source>
        <strain evidence="14 15">SAG 2036</strain>
    </source>
</reference>
<dbReference type="Gene3D" id="6.10.140.1330">
    <property type="match status" value="1"/>
</dbReference>
<feature type="transmembrane region" description="Helical" evidence="12">
    <location>
        <begin position="403"/>
        <end position="424"/>
    </location>
</feature>
<proteinExistence type="predicted"/>
<evidence type="ECO:0000256" key="6">
    <source>
        <dbReference type="ARBA" id="ARBA00023053"/>
    </source>
</evidence>
<feature type="transmembrane region" description="Helical" evidence="12">
    <location>
        <begin position="12"/>
        <end position="29"/>
    </location>
</feature>
<evidence type="ECO:0000313" key="15">
    <source>
        <dbReference type="Proteomes" id="UP001465755"/>
    </source>
</evidence>
<feature type="transmembrane region" description="Helical" evidence="12">
    <location>
        <begin position="254"/>
        <end position="276"/>
    </location>
</feature>
<dbReference type="GO" id="GO:0051453">
    <property type="term" value="P:regulation of intracellular pH"/>
    <property type="evidence" value="ECO:0007669"/>
    <property type="project" value="TreeGrafter"/>
</dbReference>
<organism evidence="14 15">
    <name type="scientific">Symbiochloris irregularis</name>
    <dbReference type="NCBI Taxonomy" id="706552"/>
    <lineage>
        <taxon>Eukaryota</taxon>
        <taxon>Viridiplantae</taxon>
        <taxon>Chlorophyta</taxon>
        <taxon>core chlorophytes</taxon>
        <taxon>Trebouxiophyceae</taxon>
        <taxon>Trebouxiales</taxon>
        <taxon>Trebouxiaceae</taxon>
        <taxon>Symbiochloris</taxon>
    </lineage>
</organism>
<feature type="transmembrane region" description="Helical" evidence="12">
    <location>
        <begin position="104"/>
        <end position="127"/>
    </location>
</feature>
<dbReference type="InterPro" id="IPR006153">
    <property type="entry name" value="Cation/H_exchanger_TM"/>
</dbReference>